<keyword evidence="4 12" id="KW-0040">ANK repeat</keyword>
<evidence type="ECO:0000256" key="9">
    <source>
        <dbReference type="ARBA" id="ARBA00071817"/>
    </source>
</evidence>
<dbReference type="SUPFAM" id="SSF74924">
    <property type="entry name" value="Cap-Gly domain"/>
    <property type="match status" value="2"/>
</dbReference>
<evidence type="ECO:0000256" key="8">
    <source>
        <dbReference type="ARBA" id="ARBA00063832"/>
    </source>
</evidence>
<dbReference type="PROSITE" id="PS50245">
    <property type="entry name" value="CAP_GLY_2"/>
    <property type="match status" value="2"/>
</dbReference>
<dbReference type="PROSITE" id="PS50297">
    <property type="entry name" value="ANK_REP_REGION"/>
    <property type="match status" value="2"/>
</dbReference>
<evidence type="ECO:0000313" key="16">
    <source>
        <dbReference type="EMBL" id="MBZ3887019.1"/>
    </source>
</evidence>
<evidence type="ECO:0000256" key="1">
    <source>
        <dbReference type="ARBA" id="ARBA00001954"/>
    </source>
</evidence>
<evidence type="ECO:0000256" key="7">
    <source>
        <dbReference type="ARBA" id="ARBA00038439"/>
    </source>
</evidence>
<evidence type="ECO:0000256" key="4">
    <source>
        <dbReference type="ARBA" id="ARBA00023043"/>
    </source>
</evidence>
<dbReference type="PANTHER" id="PTHR18916">
    <property type="entry name" value="DYNACTIN 1-RELATED MICROTUBULE-BINDING"/>
    <property type="match status" value="1"/>
</dbReference>
<dbReference type="GO" id="GO:0005938">
    <property type="term" value="C:cell cortex"/>
    <property type="evidence" value="ECO:0007669"/>
    <property type="project" value="TreeGrafter"/>
</dbReference>
<dbReference type="FunFam" id="2.30.30.190:FF:000005">
    <property type="entry name" value="CAP-Gly domain containing linker protein 3"/>
    <property type="match status" value="1"/>
</dbReference>
<dbReference type="PROSITE" id="PS50088">
    <property type="entry name" value="ANK_REPEAT"/>
    <property type="match status" value="4"/>
</dbReference>
<feature type="domain" description="CAP-Gly" evidence="14">
    <location>
        <begin position="314"/>
        <end position="356"/>
    </location>
</feature>
<dbReference type="InterPro" id="IPR002110">
    <property type="entry name" value="Ankyrin_rpt"/>
</dbReference>
<feature type="repeat" description="ANK" evidence="12">
    <location>
        <begin position="1157"/>
        <end position="1189"/>
    </location>
</feature>
<dbReference type="Pfam" id="PF12796">
    <property type="entry name" value="Ank_2"/>
    <property type="match status" value="3"/>
</dbReference>
<accession>A0AA41NBV6</accession>
<dbReference type="GO" id="GO:0035371">
    <property type="term" value="C:microtubule plus-end"/>
    <property type="evidence" value="ECO:0007669"/>
    <property type="project" value="TreeGrafter"/>
</dbReference>
<evidence type="ECO:0000256" key="13">
    <source>
        <dbReference type="SAM" id="MobiDB-lite"/>
    </source>
</evidence>
<keyword evidence="3" id="KW-0677">Repeat</keyword>
<dbReference type="FunFam" id="1.25.40.20:FF:000091">
    <property type="entry name" value="NF-kappa-B inhibitor delta"/>
    <property type="match status" value="1"/>
</dbReference>
<dbReference type="InterPro" id="IPR036859">
    <property type="entry name" value="CAP-Gly_dom_sf"/>
</dbReference>
<evidence type="ECO:0000259" key="15">
    <source>
        <dbReference type="PROSITE" id="PS51471"/>
    </source>
</evidence>
<dbReference type="GO" id="GO:0051010">
    <property type="term" value="F:microtubule plus-end binding"/>
    <property type="evidence" value="ECO:0007669"/>
    <property type="project" value="TreeGrafter"/>
</dbReference>
<feature type="repeat" description="ANK" evidence="12">
    <location>
        <begin position="197"/>
        <end position="229"/>
    </location>
</feature>
<dbReference type="SUPFAM" id="SSF51197">
    <property type="entry name" value="Clavaminate synthase-like"/>
    <property type="match status" value="1"/>
</dbReference>
<organism evidence="16 17">
    <name type="scientific">Sciurus carolinensis</name>
    <name type="common">Eastern gray squirrel</name>
    <dbReference type="NCBI Taxonomy" id="30640"/>
    <lineage>
        <taxon>Eukaryota</taxon>
        <taxon>Metazoa</taxon>
        <taxon>Chordata</taxon>
        <taxon>Craniata</taxon>
        <taxon>Vertebrata</taxon>
        <taxon>Euteleostomi</taxon>
        <taxon>Mammalia</taxon>
        <taxon>Eutheria</taxon>
        <taxon>Euarchontoglires</taxon>
        <taxon>Glires</taxon>
        <taxon>Rodentia</taxon>
        <taxon>Sciuromorpha</taxon>
        <taxon>Sciuridae</taxon>
        <taxon>Sciurinae</taxon>
        <taxon>Sciurini</taxon>
        <taxon>Sciurus</taxon>
    </lineage>
</organism>
<evidence type="ECO:0000256" key="11">
    <source>
        <dbReference type="ARBA" id="ARBA00081479"/>
    </source>
</evidence>
<gene>
    <name evidence="16" type="ORF">SUZIE_190850</name>
</gene>
<feature type="compositionally biased region" description="Acidic residues" evidence="13">
    <location>
        <begin position="16"/>
        <end position="27"/>
    </location>
</feature>
<feature type="region of interest" description="Disordered" evidence="13">
    <location>
        <begin position="1"/>
        <end position="49"/>
    </location>
</feature>
<feature type="repeat" description="ANK" evidence="12">
    <location>
        <begin position="1190"/>
        <end position="1222"/>
    </location>
</feature>
<feature type="compositionally biased region" description="Basic residues" evidence="13">
    <location>
        <begin position="387"/>
        <end position="399"/>
    </location>
</feature>
<comment type="subcellular location">
    <subcellularLocation>
        <location evidence="2">Nucleus</location>
    </subcellularLocation>
</comment>
<dbReference type="PROSITE" id="PS51471">
    <property type="entry name" value="FE2OG_OXY"/>
    <property type="match status" value="1"/>
</dbReference>
<feature type="compositionally biased region" description="Pro residues" evidence="13">
    <location>
        <begin position="1086"/>
        <end position="1097"/>
    </location>
</feature>
<feature type="compositionally biased region" description="Low complexity" evidence="13">
    <location>
        <begin position="367"/>
        <end position="377"/>
    </location>
</feature>
<dbReference type="SUPFAM" id="SSF48403">
    <property type="entry name" value="Ankyrin repeat"/>
    <property type="match status" value="2"/>
</dbReference>
<feature type="repeat" description="ANK" evidence="12">
    <location>
        <begin position="1316"/>
        <end position="1352"/>
    </location>
</feature>
<feature type="region of interest" description="Disordered" evidence="13">
    <location>
        <begin position="783"/>
        <end position="848"/>
    </location>
</feature>
<evidence type="ECO:0000256" key="2">
    <source>
        <dbReference type="ARBA" id="ARBA00004123"/>
    </source>
</evidence>
<feature type="region of interest" description="Disordered" evidence="13">
    <location>
        <begin position="1076"/>
        <end position="1100"/>
    </location>
</feature>
<protein>
    <recommendedName>
        <fullName evidence="9">NF-kappa-B inhibitor delta</fullName>
    </recommendedName>
    <alternativeName>
        <fullName evidence="10">I-kappa-B-delta</fullName>
    </alternativeName>
    <alternativeName>
        <fullName evidence="11">IkappaBNS</fullName>
    </alternativeName>
</protein>
<name>A0AA41NBV6_SCICA</name>
<dbReference type="Pfam" id="PF13532">
    <property type="entry name" value="2OG-FeII_Oxy_2"/>
    <property type="match status" value="1"/>
</dbReference>
<dbReference type="Proteomes" id="UP001166674">
    <property type="component" value="Unassembled WGS sequence"/>
</dbReference>
<proteinExistence type="inferred from homology"/>
<dbReference type="InterPro" id="IPR027450">
    <property type="entry name" value="AlkB-like"/>
</dbReference>
<evidence type="ECO:0000256" key="5">
    <source>
        <dbReference type="ARBA" id="ARBA00023198"/>
    </source>
</evidence>
<evidence type="ECO:0000259" key="14">
    <source>
        <dbReference type="PROSITE" id="PS50245"/>
    </source>
</evidence>
<keyword evidence="6" id="KW-0539">Nucleus</keyword>
<dbReference type="GO" id="GO:0005634">
    <property type="term" value="C:nucleus"/>
    <property type="evidence" value="ECO:0007669"/>
    <property type="project" value="UniProtKB-SubCell"/>
</dbReference>
<comment type="caution">
    <text evidence="16">The sequence shown here is derived from an EMBL/GenBank/DDBJ whole genome shotgun (WGS) entry which is preliminary data.</text>
</comment>
<dbReference type="Gene3D" id="1.25.40.20">
    <property type="entry name" value="Ankyrin repeat-containing domain"/>
    <property type="match status" value="2"/>
</dbReference>
<reference evidence="16" key="1">
    <citation type="submission" date="2020-03" db="EMBL/GenBank/DDBJ databases">
        <title>Studies in the Genomics of Life Span.</title>
        <authorList>
            <person name="Glass D."/>
        </authorList>
    </citation>
    <scope>NUCLEOTIDE SEQUENCE</scope>
    <source>
        <strain evidence="16">SUZIE</strain>
        <tissue evidence="16">Muscle</tissue>
    </source>
</reference>
<comment type="cofactor">
    <cofactor evidence="1">
        <name>Fe(2+)</name>
        <dbReference type="ChEBI" id="CHEBI:29033"/>
    </cofactor>
</comment>
<dbReference type="InterPro" id="IPR037151">
    <property type="entry name" value="AlkB-like_sf"/>
</dbReference>
<feature type="domain" description="CAP-Gly" evidence="14">
    <location>
        <begin position="436"/>
        <end position="478"/>
    </location>
</feature>
<keyword evidence="17" id="KW-1185">Reference proteome</keyword>
<dbReference type="GO" id="GO:0031122">
    <property type="term" value="P:cytoplasmic microtubule organization"/>
    <property type="evidence" value="ECO:0007669"/>
    <property type="project" value="TreeGrafter"/>
</dbReference>
<evidence type="ECO:0000256" key="12">
    <source>
        <dbReference type="PROSITE-ProRule" id="PRU00023"/>
    </source>
</evidence>
<comment type="similarity">
    <text evidence="7">Belongs to the NF-kappa-B inhibitor family.</text>
</comment>
<dbReference type="SMART" id="SM00248">
    <property type="entry name" value="ANK"/>
    <property type="match status" value="9"/>
</dbReference>
<evidence type="ECO:0000256" key="3">
    <source>
        <dbReference type="ARBA" id="ARBA00022737"/>
    </source>
</evidence>
<dbReference type="InterPro" id="IPR005123">
    <property type="entry name" value="Oxoglu/Fe-dep_dioxygenase_dom"/>
</dbReference>
<dbReference type="Gene3D" id="2.30.30.190">
    <property type="entry name" value="CAP Gly-rich-like domain"/>
    <property type="match status" value="2"/>
</dbReference>
<feature type="region of interest" description="Disordered" evidence="13">
    <location>
        <begin position="955"/>
        <end position="990"/>
    </location>
</feature>
<dbReference type="PROSITE" id="PS00845">
    <property type="entry name" value="CAP_GLY_1"/>
    <property type="match status" value="2"/>
</dbReference>
<evidence type="ECO:0000313" key="17">
    <source>
        <dbReference type="Proteomes" id="UP001166674"/>
    </source>
</evidence>
<dbReference type="InterPro" id="IPR036770">
    <property type="entry name" value="Ankyrin_rpt-contain_sf"/>
</dbReference>
<dbReference type="SMART" id="SM01052">
    <property type="entry name" value="CAP_GLY"/>
    <property type="match status" value="2"/>
</dbReference>
<feature type="compositionally biased region" description="Low complexity" evidence="13">
    <location>
        <begin position="790"/>
        <end position="800"/>
    </location>
</feature>
<dbReference type="EMBL" id="JAATJV010412875">
    <property type="protein sequence ID" value="MBZ3887019.1"/>
    <property type="molecule type" value="Genomic_DNA"/>
</dbReference>
<feature type="domain" description="Fe2OG dioxygenase" evidence="15">
    <location>
        <begin position="540"/>
        <end position="659"/>
    </location>
</feature>
<dbReference type="FunFam" id="1.25.40.20:FF:000044">
    <property type="entry name" value="CAP-Gly domain containing linker protein 3"/>
    <property type="match status" value="1"/>
</dbReference>
<keyword evidence="5" id="KW-0395">Inflammatory response</keyword>
<feature type="region of interest" description="Disordered" evidence="13">
    <location>
        <begin position="582"/>
        <end position="605"/>
    </location>
</feature>
<dbReference type="PANTHER" id="PTHR18916:SF77">
    <property type="entry name" value="CAP-GLY DOMAIN-CONTAINING LINKER PROTEIN 3"/>
    <property type="match status" value="1"/>
</dbReference>
<comment type="subunit">
    <text evidence="8">Interacts with NFKB1, RELA and RELB; in the nucleus.</text>
</comment>
<evidence type="ECO:0000256" key="6">
    <source>
        <dbReference type="ARBA" id="ARBA00023242"/>
    </source>
</evidence>
<sequence>MTKTDPAPMAPPPRGEEEEEEEEDEPVPEAPSPTQERRQKPVVHPSAPAPLPKDYAFTFFDPNDPACQEILFDPQTTIPELFAIVRQWVPQVQHKIDVIGNEILRRGCHVNDRDGLTDMTLLHYACKAGAHGVGDPAAAVRLSQQLLALGADVTLRSRWTNMNALHYAAYFDVPDLVRVLLKGARPRVVNSTCSDFNHGSALHIAASNLCLGAAKCLLEHGANPALRNRKGQVPAEVVPDPMDMSLDKAEAALVAKELRTLLEEAVPLSCALPKVTLPNYDNVPGNLMLSALGLRLGDRVLLDGQKTGTLRFCGTTEFASGQWVGVELDEPEGKNDGSVGGVRYFICPPKQGLFASVSKISKAVDAPPSSVTSTPRTPRMDFSRVTGKGRREHKGKKKSPSSPSMGSLQQREGAKAEVGDQVLVAGQKQGIVRFYGKTDFAPGYWYGIELDQPTGKHDGSVFGVRYFTCPPRHGVFAPASRIQRIGGSADPPGDSVGAKKVHQVTSGLPHPRGMVPERLPPWLQRYVDKVSDLSLFGGLAANHVLVNQYLPGEGIMPHEDGPLYYPTVSTISLGSHTVLDFYEPRQPEDDDPVEQPRPPPQPTTSLLLEPRSLLVLRGAAYTRLLHGIAATRVDVLDAASLPPNATACRSALPGAHLHPGSGLEALEAEHDSLHLCLLGLGLQLQDLEQGLGPWTLAQCRMVQLQALQADLRGAAERVDALLTFGEGLAQRSEPRAWASLEQILRALGTHRDTIFRQLWQLQAQLASYSLVFEKASMLDQDLEVEGDSDGPGPDGVWGPWAPSNLPTPAELEWDPAGDVGGLGPSKQKTSQTPGAPCELCGHRGPQDRGQNLEDMLTLGLSHQKHLVGHRRRSLLRKPQNLKQKEEKGHRQKGLRLPPCLQMLPFPQVLCLPPPITPGFTWEQKQEQYVAWRGHVSRNERSHCPTQTVKKLLEEQRRRQQQPDAGGVPNQFSPPLAQPLIPSVNEPEADHTNFPAFQETVSSGIGSLAPATGFPDWDPNTHAAYTDSPYSYPASAAEGFLTPEFYQPSDPGRPCPFSSGMEDPLDTRLYAEPSLPQAESWRVSGPPSGPPPLLPSPGPSLETARAHMLALGPQQLLAQDEEGDTLLHLFAAWGLRWAAYAAAEVLQMYGHLDIREHKGKTPLLVAAAANQPLIVEDLLNLGAEPNATDHQGRSVLHVAATYGLPGVLSAMFKSGVQVDLEARDFEGLTPLHTAILALNVAMRPPNLCPRSLSTQARDRLNCVQMLLHMGADHTSQEIKSNKTVLHLAVQAANPTLVQLLLELPRGDLRAFVNMKAHGNTALHMAAALPPGPPQEAIVRHLLAAGADPTLRNLENEQPVHLLRPGPGPERLRQLLKRSRVAPPGLSS</sequence>
<dbReference type="InterPro" id="IPR000938">
    <property type="entry name" value="CAP-Gly_domain"/>
</dbReference>
<dbReference type="Gene3D" id="2.60.120.590">
    <property type="entry name" value="Alpha-ketoglutarate-dependent dioxygenase AlkB-like"/>
    <property type="match status" value="1"/>
</dbReference>
<feature type="region of interest" description="Disordered" evidence="13">
    <location>
        <begin position="365"/>
        <end position="414"/>
    </location>
</feature>
<dbReference type="Pfam" id="PF01302">
    <property type="entry name" value="CAP_GLY"/>
    <property type="match status" value="2"/>
</dbReference>
<evidence type="ECO:0000256" key="10">
    <source>
        <dbReference type="ARBA" id="ARBA00078245"/>
    </source>
</evidence>
<dbReference type="GO" id="GO:0006954">
    <property type="term" value="P:inflammatory response"/>
    <property type="evidence" value="ECO:0007669"/>
    <property type="project" value="UniProtKB-KW"/>
</dbReference>